<dbReference type="FunCoup" id="H2ZRW9">
    <property type="interactions" value="1509"/>
</dbReference>
<dbReference type="Bgee" id="ENSLACG00000000123">
    <property type="expression patterns" value="Expressed in muscle tissue and 6 other cell types or tissues"/>
</dbReference>
<keyword evidence="4" id="KW-0698">rRNA processing</keyword>
<feature type="compositionally biased region" description="Acidic residues" evidence="5">
    <location>
        <begin position="54"/>
        <end position="63"/>
    </location>
</feature>
<comment type="function">
    <text evidence="1">May be involved in 20S pre-rRNA processing.</text>
</comment>
<feature type="compositionally biased region" description="Polar residues" evidence="5">
    <location>
        <begin position="71"/>
        <end position="88"/>
    </location>
</feature>
<evidence type="ECO:0000313" key="6">
    <source>
        <dbReference type="Ensembl" id="ENSLACP00000000140.1"/>
    </source>
</evidence>
<dbReference type="AlphaFoldDB" id="H2ZRW9"/>
<protein>
    <recommendedName>
        <fullName evidence="3">Pre-rRNA-processing protein TSR2 homolog</fullName>
    </recommendedName>
</protein>
<comment type="similarity">
    <text evidence="2">Belongs to the TSR2 family.</text>
</comment>
<dbReference type="Proteomes" id="UP000008672">
    <property type="component" value="Unassembled WGS sequence"/>
</dbReference>
<dbReference type="InterPro" id="IPR019398">
    <property type="entry name" value="Pre-rRNA_process_TSR2"/>
</dbReference>
<dbReference type="OMA" id="AMECESR"/>
<dbReference type="EMBL" id="AFYH01280179">
    <property type="status" value="NOT_ANNOTATED_CDS"/>
    <property type="molecule type" value="Genomic_DNA"/>
</dbReference>
<reference evidence="6" key="2">
    <citation type="submission" date="2025-08" db="UniProtKB">
        <authorList>
            <consortium name="Ensembl"/>
        </authorList>
    </citation>
    <scope>IDENTIFICATION</scope>
</reference>
<reference evidence="6" key="3">
    <citation type="submission" date="2025-09" db="UniProtKB">
        <authorList>
            <consortium name="Ensembl"/>
        </authorList>
    </citation>
    <scope>IDENTIFICATION</scope>
</reference>
<feature type="region of interest" description="Disordered" evidence="5">
    <location>
        <begin position="44"/>
        <end position="108"/>
    </location>
</feature>
<reference evidence="7" key="1">
    <citation type="submission" date="2011-08" db="EMBL/GenBank/DDBJ databases">
        <title>The draft genome of Latimeria chalumnae.</title>
        <authorList>
            <person name="Di Palma F."/>
            <person name="Alfoldi J."/>
            <person name="Johnson J."/>
            <person name="Berlin A."/>
            <person name="Gnerre S."/>
            <person name="Jaffe D."/>
            <person name="MacCallum I."/>
            <person name="Young S."/>
            <person name="Walker B.J."/>
            <person name="Lander E."/>
            <person name="Lindblad-Toh K."/>
        </authorList>
    </citation>
    <scope>NUCLEOTIDE SEQUENCE [LARGE SCALE GENOMIC DNA]</scope>
    <source>
        <strain evidence="7">Wild caught</strain>
    </source>
</reference>
<evidence type="ECO:0000256" key="4">
    <source>
        <dbReference type="ARBA" id="ARBA00022552"/>
    </source>
</evidence>
<evidence type="ECO:0000256" key="5">
    <source>
        <dbReference type="SAM" id="MobiDB-lite"/>
    </source>
</evidence>
<dbReference type="STRING" id="7897.ENSLACP00000000140"/>
<proteinExistence type="inferred from homology"/>
<name>H2ZRW9_LATCH</name>
<keyword evidence="7" id="KW-1185">Reference proteome</keyword>
<evidence type="ECO:0000256" key="3">
    <source>
        <dbReference type="ARBA" id="ARBA00017551"/>
    </source>
</evidence>
<accession>H2ZRW9</accession>
<evidence type="ECO:0000313" key="7">
    <source>
        <dbReference type="Proteomes" id="UP000008672"/>
    </source>
</evidence>
<evidence type="ECO:0000256" key="1">
    <source>
        <dbReference type="ARBA" id="ARBA00002210"/>
    </source>
</evidence>
<dbReference type="GO" id="GO:0006364">
    <property type="term" value="P:rRNA processing"/>
    <property type="evidence" value="ECO:0007669"/>
    <property type="project" value="UniProtKB-KW"/>
</dbReference>
<organism evidence="6 7">
    <name type="scientific">Latimeria chalumnae</name>
    <name type="common">Coelacanth</name>
    <dbReference type="NCBI Taxonomy" id="7897"/>
    <lineage>
        <taxon>Eukaryota</taxon>
        <taxon>Metazoa</taxon>
        <taxon>Chordata</taxon>
        <taxon>Craniata</taxon>
        <taxon>Vertebrata</taxon>
        <taxon>Euteleostomi</taxon>
        <taxon>Coelacanthiformes</taxon>
        <taxon>Coelacanthidae</taxon>
        <taxon>Latimeria</taxon>
    </lineage>
</organism>
<dbReference type="HOGENOM" id="CLU_2196039_0_0_1"/>
<evidence type="ECO:0000256" key="2">
    <source>
        <dbReference type="ARBA" id="ARBA00006524"/>
    </source>
</evidence>
<dbReference type="EMBL" id="AFYH01280180">
    <property type="status" value="NOT_ANNOTATED_CDS"/>
    <property type="molecule type" value="Genomic_DNA"/>
</dbReference>
<dbReference type="InParanoid" id="H2ZRW9"/>
<dbReference type="PANTHER" id="PTHR21250">
    <property type="entry name" value="PRE-RRNA-PROCESSING PROTEIN TSR2 HOMOLOG"/>
    <property type="match status" value="1"/>
</dbReference>
<dbReference type="Ensembl" id="ENSLACT00000000141.1">
    <property type="protein sequence ID" value="ENSLACP00000000140.1"/>
    <property type="gene ID" value="ENSLACG00000000123.1"/>
</dbReference>
<sequence length="108" mass="11942">MCSSVFLQVAQQICTLFNQCCEGQVAEVREKVAKLSQKRYDVKTSVIQAKAEDESSEEEEEAMECTAASGDASSQAGTSHQTPGSNSQPHRDRDEDDEGWTVVQRKKK</sequence>